<feature type="domain" description="Organic solvent tolerance-like N-terminal" evidence="3">
    <location>
        <begin position="38"/>
        <end position="158"/>
    </location>
</feature>
<protein>
    <submittedName>
        <fullName evidence="4">Lipopolysaccharide export system protein LptA</fullName>
    </submittedName>
</protein>
<proteinExistence type="predicted"/>
<reference evidence="4 5" key="1">
    <citation type="submission" date="2016-10" db="EMBL/GenBank/DDBJ databases">
        <authorList>
            <person name="de Groot N.N."/>
        </authorList>
    </citation>
    <scope>NUCLEOTIDE SEQUENCE [LARGE SCALE GENOMIC DNA]</scope>
    <source>
        <strain evidence="4 5">DSM 16981</strain>
    </source>
</reference>
<sequence>MSRRPITCKIITVLLLGAMMIPAAGTMAADNENPAVSVTADKLSYDGKNYVATATGNVVIVRDQATMTGDQAVYNLKSAEADMEGHVAVEQPNMHMTSDTLHSANKNYVVATGNVNGVYEDKKLRGDKVEYHLDQDYGIITGNGYLQAQGAELWADTIQGWFKQIKAVGTGNVHIESPADNLIAYGNRAIYTQTPNQNDGVIHMLGNVRANQNGNSLTGDNIEIRLADNSVQTMSRSTVVLVPGNE</sequence>
<dbReference type="STRING" id="349095.SAMN05660299_00983"/>
<dbReference type="Gene3D" id="2.60.450.10">
    <property type="entry name" value="Lipopolysaccharide (LPS) transport protein A like domain"/>
    <property type="match status" value="2"/>
</dbReference>
<evidence type="ECO:0000256" key="1">
    <source>
        <dbReference type="ARBA" id="ARBA00022729"/>
    </source>
</evidence>
<dbReference type="GO" id="GO:0017089">
    <property type="term" value="F:glycolipid transfer activity"/>
    <property type="evidence" value="ECO:0007669"/>
    <property type="project" value="TreeGrafter"/>
</dbReference>
<evidence type="ECO:0000313" key="4">
    <source>
        <dbReference type="EMBL" id="SDM48538.1"/>
    </source>
</evidence>
<dbReference type="GO" id="GO:0009279">
    <property type="term" value="C:cell outer membrane"/>
    <property type="evidence" value="ECO:0007669"/>
    <property type="project" value="TreeGrafter"/>
</dbReference>
<keyword evidence="1 2" id="KW-0732">Signal</keyword>
<dbReference type="Proteomes" id="UP000199309">
    <property type="component" value="Unassembled WGS sequence"/>
</dbReference>
<dbReference type="OrthoDB" id="1678041at2"/>
<evidence type="ECO:0000256" key="2">
    <source>
        <dbReference type="SAM" id="SignalP"/>
    </source>
</evidence>
<feature type="chain" id="PRO_5011484306" evidence="2">
    <location>
        <begin position="29"/>
        <end position="246"/>
    </location>
</feature>
<keyword evidence="5" id="KW-1185">Reference proteome</keyword>
<accession>A0A1G9TLX4</accession>
<dbReference type="EMBL" id="FNHQ01000007">
    <property type="protein sequence ID" value="SDM48538.1"/>
    <property type="molecule type" value="Genomic_DNA"/>
</dbReference>
<dbReference type="GO" id="GO:0030288">
    <property type="term" value="C:outer membrane-bounded periplasmic space"/>
    <property type="evidence" value="ECO:0007669"/>
    <property type="project" value="TreeGrafter"/>
</dbReference>
<dbReference type="InterPro" id="IPR005653">
    <property type="entry name" value="OstA-like_N"/>
</dbReference>
<dbReference type="AlphaFoldDB" id="A0A1G9TLX4"/>
<dbReference type="GO" id="GO:0015920">
    <property type="term" value="P:lipopolysaccharide transport"/>
    <property type="evidence" value="ECO:0007669"/>
    <property type="project" value="TreeGrafter"/>
</dbReference>
<name>A0A1G9TLX4_9FIRM</name>
<gene>
    <name evidence="4" type="ORF">SAMN05660299_00983</name>
</gene>
<organism evidence="4 5">
    <name type="scientific">Megasphaera paucivorans</name>
    <dbReference type="NCBI Taxonomy" id="349095"/>
    <lineage>
        <taxon>Bacteria</taxon>
        <taxon>Bacillati</taxon>
        <taxon>Bacillota</taxon>
        <taxon>Negativicutes</taxon>
        <taxon>Veillonellales</taxon>
        <taxon>Veillonellaceae</taxon>
        <taxon>Megasphaera</taxon>
    </lineage>
</organism>
<dbReference type="PANTHER" id="PTHR36504">
    <property type="entry name" value="LIPOPOLYSACCHARIDE EXPORT SYSTEM PROTEIN LPTA"/>
    <property type="match status" value="1"/>
</dbReference>
<dbReference type="InterPro" id="IPR052037">
    <property type="entry name" value="LPS_export_LptA"/>
</dbReference>
<evidence type="ECO:0000259" key="3">
    <source>
        <dbReference type="Pfam" id="PF03968"/>
    </source>
</evidence>
<dbReference type="PANTHER" id="PTHR36504:SF1">
    <property type="entry name" value="LIPOPOLYSACCHARIDE EXPORT SYSTEM PROTEIN LPTA"/>
    <property type="match status" value="1"/>
</dbReference>
<feature type="signal peptide" evidence="2">
    <location>
        <begin position="1"/>
        <end position="28"/>
    </location>
</feature>
<evidence type="ECO:0000313" key="5">
    <source>
        <dbReference type="Proteomes" id="UP000199309"/>
    </source>
</evidence>
<dbReference type="RefSeq" id="WP_091648733.1">
    <property type="nucleotide sequence ID" value="NZ_FNHQ01000007.1"/>
</dbReference>
<dbReference type="Pfam" id="PF03968">
    <property type="entry name" value="LptD_N"/>
    <property type="match status" value="1"/>
</dbReference>